<proteinExistence type="predicted"/>
<organism evidence="1 2">
    <name type="scientific">Parelaphostrongylus tenuis</name>
    <name type="common">Meningeal worm</name>
    <dbReference type="NCBI Taxonomy" id="148309"/>
    <lineage>
        <taxon>Eukaryota</taxon>
        <taxon>Metazoa</taxon>
        <taxon>Ecdysozoa</taxon>
        <taxon>Nematoda</taxon>
        <taxon>Chromadorea</taxon>
        <taxon>Rhabditida</taxon>
        <taxon>Rhabditina</taxon>
        <taxon>Rhabditomorpha</taxon>
        <taxon>Strongyloidea</taxon>
        <taxon>Metastrongylidae</taxon>
        <taxon>Parelaphostrongylus</taxon>
    </lineage>
</organism>
<comment type="caution">
    <text evidence="1">The sequence shown here is derived from an EMBL/GenBank/DDBJ whole genome shotgun (WGS) entry which is preliminary data.</text>
</comment>
<accession>A0AAD5MNU4</accession>
<protein>
    <submittedName>
        <fullName evidence="1">Uncharacterized protein</fullName>
    </submittedName>
</protein>
<reference evidence="1" key="1">
    <citation type="submission" date="2021-06" db="EMBL/GenBank/DDBJ databases">
        <title>Parelaphostrongylus tenuis whole genome reference sequence.</title>
        <authorList>
            <person name="Garwood T.J."/>
            <person name="Larsen P.A."/>
            <person name="Fountain-Jones N.M."/>
            <person name="Garbe J.R."/>
            <person name="Macchietto M.G."/>
            <person name="Kania S.A."/>
            <person name="Gerhold R.W."/>
            <person name="Richards J.E."/>
            <person name="Wolf T.M."/>
        </authorList>
    </citation>
    <scope>NUCLEOTIDE SEQUENCE</scope>
    <source>
        <strain evidence="1">MNPRO001-30</strain>
        <tissue evidence="1">Meninges</tissue>
    </source>
</reference>
<keyword evidence="2" id="KW-1185">Reference proteome</keyword>
<gene>
    <name evidence="1" type="ORF">KIN20_007235</name>
</gene>
<dbReference type="EMBL" id="JAHQIW010001034">
    <property type="protein sequence ID" value="KAJ1351256.1"/>
    <property type="molecule type" value="Genomic_DNA"/>
</dbReference>
<dbReference type="AlphaFoldDB" id="A0AAD5MNU4"/>
<dbReference type="Proteomes" id="UP001196413">
    <property type="component" value="Unassembled WGS sequence"/>
</dbReference>
<name>A0AAD5MNU4_PARTN</name>
<evidence type="ECO:0000313" key="1">
    <source>
        <dbReference type="EMBL" id="KAJ1351256.1"/>
    </source>
</evidence>
<evidence type="ECO:0000313" key="2">
    <source>
        <dbReference type="Proteomes" id="UP001196413"/>
    </source>
</evidence>
<sequence>MVDWNVLCICRRNNSAPFNRQSITLKERGGLSNEHVQQCYIAFASYALLKDINKQVLR</sequence>